<keyword evidence="1" id="KW-0472">Membrane</keyword>
<feature type="transmembrane region" description="Helical" evidence="1">
    <location>
        <begin position="6"/>
        <end position="23"/>
    </location>
</feature>
<protein>
    <submittedName>
        <fullName evidence="2">Stage III sporulation protein AC</fullName>
    </submittedName>
</protein>
<dbReference type="NCBIfam" id="TIGR02848">
    <property type="entry name" value="spore_III_AC"/>
    <property type="match status" value="1"/>
</dbReference>
<name>A0ABS4JMB0_9FIRM</name>
<keyword evidence="1" id="KW-1133">Transmembrane helix</keyword>
<keyword evidence="3" id="KW-1185">Reference proteome</keyword>
<feature type="transmembrane region" description="Helical" evidence="1">
    <location>
        <begin position="35"/>
        <end position="55"/>
    </location>
</feature>
<sequence length="65" mass="7034">MDVQLLFRIAGVGIIVAVMATVLKQAGKDEQGQMVTLVGVLVVLMMVVSLLGKFFNLVKTTFGMY</sequence>
<dbReference type="EMBL" id="JAGGLG010000001">
    <property type="protein sequence ID" value="MBP2016675.1"/>
    <property type="molecule type" value="Genomic_DNA"/>
</dbReference>
<proteinExistence type="predicted"/>
<evidence type="ECO:0000313" key="3">
    <source>
        <dbReference type="Proteomes" id="UP001519289"/>
    </source>
</evidence>
<dbReference type="Proteomes" id="UP001519289">
    <property type="component" value="Unassembled WGS sequence"/>
</dbReference>
<reference evidence="2 3" key="1">
    <citation type="submission" date="2021-03" db="EMBL/GenBank/DDBJ databases">
        <title>Genomic Encyclopedia of Type Strains, Phase IV (KMG-IV): sequencing the most valuable type-strain genomes for metagenomic binning, comparative biology and taxonomic classification.</title>
        <authorList>
            <person name="Goeker M."/>
        </authorList>
    </citation>
    <scope>NUCLEOTIDE SEQUENCE [LARGE SCALE GENOMIC DNA]</scope>
    <source>
        <strain evidence="2 3">DSM 27138</strain>
    </source>
</reference>
<gene>
    <name evidence="2" type="ORF">J2Z79_000048</name>
</gene>
<evidence type="ECO:0000256" key="1">
    <source>
        <dbReference type="SAM" id="Phobius"/>
    </source>
</evidence>
<dbReference type="InterPro" id="IPR025664">
    <property type="entry name" value="Spore_III_AC/AD"/>
</dbReference>
<dbReference type="InterPro" id="IPR009570">
    <property type="entry name" value="Spore_III_AC"/>
</dbReference>
<evidence type="ECO:0000313" key="2">
    <source>
        <dbReference type="EMBL" id="MBP2016675.1"/>
    </source>
</evidence>
<accession>A0ABS4JMB0</accession>
<organism evidence="2 3">
    <name type="scientific">Symbiobacterium terraclitae</name>
    <dbReference type="NCBI Taxonomy" id="557451"/>
    <lineage>
        <taxon>Bacteria</taxon>
        <taxon>Bacillati</taxon>
        <taxon>Bacillota</taxon>
        <taxon>Clostridia</taxon>
        <taxon>Eubacteriales</taxon>
        <taxon>Symbiobacteriaceae</taxon>
        <taxon>Symbiobacterium</taxon>
    </lineage>
</organism>
<dbReference type="RefSeq" id="WP_342589381.1">
    <property type="nucleotide sequence ID" value="NZ_JAGGLG010000001.1"/>
</dbReference>
<comment type="caution">
    <text evidence="2">The sequence shown here is derived from an EMBL/GenBank/DDBJ whole genome shotgun (WGS) entry which is preliminary data.</text>
</comment>
<dbReference type="Pfam" id="PF06686">
    <property type="entry name" value="SpoIIIAC"/>
    <property type="match status" value="1"/>
</dbReference>
<keyword evidence="1" id="KW-0812">Transmembrane</keyword>